<keyword evidence="3" id="KW-1185">Reference proteome</keyword>
<feature type="transmembrane region" description="Helical" evidence="1">
    <location>
        <begin position="26"/>
        <end position="43"/>
    </location>
</feature>
<keyword evidence="1" id="KW-0812">Transmembrane</keyword>
<sequence length="62" mass="7680">MVKKVVQQDTYILQQRWKQIKNSLKYFYIYLSFNVIVMVDYMMEHYKVQMLQIELRLENGLS</sequence>
<keyword evidence="1" id="KW-0472">Membrane</keyword>
<evidence type="ECO:0000256" key="1">
    <source>
        <dbReference type="SAM" id="Phobius"/>
    </source>
</evidence>
<dbReference type="EMBL" id="CAJJDN010000096">
    <property type="protein sequence ID" value="CAD8110466.1"/>
    <property type="molecule type" value="Genomic_DNA"/>
</dbReference>
<dbReference type="Proteomes" id="UP000692954">
    <property type="component" value="Unassembled WGS sequence"/>
</dbReference>
<accession>A0A8S1Q482</accession>
<evidence type="ECO:0000313" key="2">
    <source>
        <dbReference type="EMBL" id="CAD8110466.1"/>
    </source>
</evidence>
<name>A0A8S1Q482_9CILI</name>
<evidence type="ECO:0000313" key="3">
    <source>
        <dbReference type="Proteomes" id="UP000692954"/>
    </source>
</evidence>
<comment type="caution">
    <text evidence="2">The sequence shown here is derived from an EMBL/GenBank/DDBJ whole genome shotgun (WGS) entry which is preliminary data.</text>
</comment>
<proteinExistence type="predicted"/>
<reference evidence="2" key="1">
    <citation type="submission" date="2021-01" db="EMBL/GenBank/DDBJ databases">
        <authorList>
            <consortium name="Genoscope - CEA"/>
            <person name="William W."/>
        </authorList>
    </citation>
    <scope>NUCLEOTIDE SEQUENCE</scope>
</reference>
<keyword evidence="1" id="KW-1133">Transmembrane helix</keyword>
<protein>
    <submittedName>
        <fullName evidence="2">Uncharacterized protein</fullName>
    </submittedName>
</protein>
<organism evidence="2 3">
    <name type="scientific">Paramecium sonneborni</name>
    <dbReference type="NCBI Taxonomy" id="65129"/>
    <lineage>
        <taxon>Eukaryota</taxon>
        <taxon>Sar</taxon>
        <taxon>Alveolata</taxon>
        <taxon>Ciliophora</taxon>
        <taxon>Intramacronucleata</taxon>
        <taxon>Oligohymenophorea</taxon>
        <taxon>Peniculida</taxon>
        <taxon>Parameciidae</taxon>
        <taxon>Paramecium</taxon>
    </lineage>
</organism>
<dbReference type="AlphaFoldDB" id="A0A8S1Q482"/>
<gene>
    <name evidence="2" type="ORF">PSON_ATCC_30995.1.T0960001</name>
</gene>